<proteinExistence type="predicted"/>
<feature type="region of interest" description="Disordered" evidence="1">
    <location>
        <begin position="44"/>
        <end position="110"/>
    </location>
</feature>
<gene>
    <name evidence="2" type="ORF">SAMN05443544_1306</name>
</gene>
<feature type="compositionally biased region" description="Pro residues" evidence="1">
    <location>
        <begin position="75"/>
        <end position="109"/>
    </location>
</feature>
<reference evidence="3" key="1">
    <citation type="submission" date="2016-11" db="EMBL/GenBank/DDBJ databases">
        <authorList>
            <person name="Varghese N."/>
            <person name="Submissions S."/>
        </authorList>
    </citation>
    <scope>NUCLEOTIDE SEQUENCE [LARGE SCALE GENOMIC DNA]</scope>
    <source>
        <strain evidence="3">DSM 8595</strain>
    </source>
</reference>
<feature type="compositionally biased region" description="Low complexity" evidence="1">
    <location>
        <begin position="206"/>
        <end position="223"/>
    </location>
</feature>
<sequence length="223" mass="22828">MRKTVVFSAAVAALFVGSIFIGVAAATTGAPVLYDARSPQPVATGSDGFDVDAGEAQGGESQVPADGADTDDAPLPSPTSPPKTSPRPTPAPSPTPGPTNPPVADPVPTPEEQQAWLGFQQLVRECMVEAGHEYREWEWWTTEPRDPTSTAPAMPEGLTDEGEAAWRLALEGDGGESDGCLGEAVREDQAHPVVPPAAAPPPPPAATEAPEAPTPDAGAAPTD</sequence>
<accession>A0A1N6EMX3</accession>
<feature type="compositionally biased region" description="Pro residues" evidence="1">
    <location>
        <begin position="193"/>
        <end position="205"/>
    </location>
</feature>
<keyword evidence="3" id="KW-1185">Reference proteome</keyword>
<protein>
    <submittedName>
        <fullName evidence="2">Uncharacterized protein</fullName>
    </submittedName>
</protein>
<organism evidence="2 3">
    <name type="scientific">Agromyces cerinus subsp. cerinus</name>
    <dbReference type="NCBI Taxonomy" id="232089"/>
    <lineage>
        <taxon>Bacteria</taxon>
        <taxon>Bacillati</taxon>
        <taxon>Actinomycetota</taxon>
        <taxon>Actinomycetes</taxon>
        <taxon>Micrococcales</taxon>
        <taxon>Microbacteriaceae</taxon>
        <taxon>Agromyces</taxon>
    </lineage>
</organism>
<dbReference type="AlphaFoldDB" id="A0A1N6EMX3"/>
<evidence type="ECO:0000256" key="1">
    <source>
        <dbReference type="SAM" id="MobiDB-lite"/>
    </source>
</evidence>
<dbReference type="RefSeq" id="WP_074259573.1">
    <property type="nucleotide sequence ID" value="NZ_FSRJ01000002.1"/>
</dbReference>
<dbReference type="PRINTS" id="PR01217">
    <property type="entry name" value="PRICHEXTENSN"/>
</dbReference>
<feature type="region of interest" description="Disordered" evidence="1">
    <location>
        <begin position="139"/>
        <end position="223"/>
    </location>
</feature>
<dbReference type="OrthoDB" id="5007610at2"/>
<name>A0A1N6EMX3_9MICO</name>
<dbReference type="EMBL" id="FSRJ01000002">
    <property type="protein sequence ID" value="SIN84432.1"/>
    <property type="molecule type" value="Genomic_DNA"/>
</dbReference>
<evidence type="ECO:0000313" key="2">
    <source>
        <dbReference type="EMBL" id="SIN84432.1"/>
    </source>
</evidence>
<dbReference type="Proteomes" id="UP000184699">
    <property type="component" value="Unassembled WGS sequence"/>
</dbReference>
<evidence type="ECO:0000313" key="3">
    <source>
        <dbReference type="Proteomes" id="UP000184699"/>
    </source>
</evidence>